<protein>
    <recommendedName>
        <fullName evidence="3">EGF-like domain-containing protein</fullName>
    </recommendedName>
</protein>
<proteinExistence type="predicted"/>
<dbReference type="InterPro" id="IPR000742">
    <property type="entry name" value="EGF"/>
</dbReference>
<dbReference type="InParanoid" id="H2YPK2"/>
<dbReference type="HOGENOM" id="CLU_966296_0_0_1"/>
<keyword evidence="5" id="KW-1185">Reference proteome</keyword>
<evidence type="ECO:0000256" key="2">
    <source>
        <dbReference type="SAM" id="Phobius"/>
    </source>
</evidence>
<evidence type="ECO:0000313" key="5">
    <source>
        <dbReference type="Proteomes" id="UP000007875"/>
    </source>
</evidence>
<reference evidence="4" key="2">
    <citation type="submission" date="2025-08" db="UniProtKB">
        <authorList>
            <consortium name="Ensembl"/>
        </authorList>
    </citation>
    <scope>IDENTIFICATION</scope>
</reference>
<feature type="transmembrane region" description="Helical" evidence="2">
    <location>
        <begin position="245"/>
        <end position="269"/>
    </location>
</feature>
<sequence length="288" mass="31790">MLYNTLYTNMAANQSLAFFDLSTLRVYVEPPEIPAETTASPQTTEVIETTSLETSTIETTSRATIIDVTYEAVVYVQLNNRDILNDTSRNITQEVLVAMDKAFSELNNTYEISDADYEVSPDEDDPDKKSLLRVSFKVHIRSVPFYNDTAGEVPGYEVVNDEVQNTFRNVPETISLSSGNIKPDRTFIGPFNPCLDDLRQYCHSKAYCIGNMTTGTYTCVCKTGFVDANPNLPGRNCTTPAQGNVMVLILIILAAVMLAVIIALAYMVYRKVTAQASFSPSAAPHNSV</sequence>
<name>H2YPK2_CIOSA</name>
<feature type="domain" description="EGF-like" evidence="3">
    <location>
        <begin position="190"/>
        <end position="231"/>
    </location>
</feature>
<dbReference type="Gene3D" id="2.10.25.10">
    <property type="entry name" value="Laminin"/>
    <property type="match status" value="1"/>
</dbReference>
<dbReference type="GeneTree" id="ENSGT00390000007783"/>
<evidence type="ECO:0000313" key="4">
    <source>
        <dbReference type="Ensembl" id="ENSCSAVP00000007260.1"/>
    </source>
</evidence>
<dbReference type="eggNOG" id="ENOG502QQEE">
    <property type="taxonomic scope" value="Eukaryota"/>
</dbReference>
<reference evidence="5" key="1">
    <citation type="submission" date="2003-08" db="EMBL/GenBank/DDBJ databases">
        <authorList>
            <person name="Birren B."/>
            <person name="Nusbaum C."/>
            <person name="Abebe A."/>
            <person name="Abouelleil A."/>
            <person name="Adekoya E."/>
            <person name="Ait-zahra M."/>
            <person name="Allen N."/>
            <person name="Allen T."/>
            <person name="An P."/>
            <person name="Anderson M."/>
            <person name="Anderson S."/>
            <person name="Arachchi H."/>
            <person name="Armbruster J."/>
            <person name="Bachantsang P."/>
            <person name="Baldwin J."/>
            <person name="Barry A."/>
            <person name="Bayul T."/>
            <person name="Blitshsteyn B."/>
            <person name="Bloom T."/>
            <person name="Blye J."/>
            <person name="Boguslavskiy L."/>
            <person name="Borowsky M."/>
            <person name="Boukhgalter B."/>
            <person name="Brunache A."/>
            <person name="Butler J."/>
            <person name="Calixte N."/>
            <person name="Calvo S."/>
            <person name="Camarata J."/>
            <person name="Campo K."/>
            <person name="Chang J."/>
            <person name="Cheshatsang Y."/>
            <person name="Citroen M."/>
            <person name="Collymore A."/>
            <person name="Considine T."/>
            <person name="Cook A."/>
            <person name="Cooke P."/>
            <person name="Corum B."/>
            <person name="Cuomo C."/>
            <person name="David R."/>
            <person name="Dawoe T."/>
            <person name="Degray S."/>
            <person name="Dodge S."/>
            <person name="Dooley K."/>
            <person name="Dorje P."/>
            <person name="Dorjee K."/>
            <person name="Dorris L."/>
            <person name="Duffey N."/>
            <person name="Dupes A."/>
            <person name="Elkins T."/>
            <person name="Engels R."/>
            <person name="Erickson J."/>
            <person name="Farina A."/>
            <person name="Faro S."/>
            <person name="Ferreira P."/>
            <person name="Fischer H."/>
            <person name="Fitzgerald M."/>
            <person name="Foley K."/>
            <person name="Gage D."/>
            <person name="Galagan J."/>
            <person name="Gearin G."/>
            <person name="Gnerre S."/>
            <person name="Gnirke A."/>
            <person name="Goyette A."/>
            <person name="Graham J."/>
            <person name="Grandbois E."/>
            <person name="Gyaltsen K."/>
            <person name="Hafez N."/>
            <person name="Hagopian D."/>
            <person name="Hagos B."/>
            <person name="Hall J."/>
            <person name="Hatcher B."/>
            <person name="Heller A."/>
            <person name="Higgins H."/>
            <person name="Honan T."/>
            <person name="Horn A."/>
            <person name="Houde N."/>
            <person name="Hughes L."/>
            <person name="Hulme W."/>
            <person name="Husby E."/>
            <person name="Iliev I."/>
            <person name="Jaffe D."/>
            <person name="Jones C."/>
            <person name="Kamal M."/>
            <person name="Kamat A."/>
            <person name="Kamvysselis M."/>
            <person name="Karlsson E."/>
            <person name="Kells C."/>
            <person name="Kieu A."/>
            <person name="Kisner P."/>
            <person name="Kodira C."/>
            <person name="Kulbokas E."/>
            <person name="Labutti K."/>
            <person name="Lama D."/>
            <person name="Landers T."/>
            <person name="Leger J."/>
            <person name="Levine S."/>
            <person name="Lewis D."/>
            <person name="Lewis T."/>
            <person name="Lindblad-toh K."/>
            <person name="Liu X."/>
            <person name="Lokyitsang T."/>
            <person name="Lokyitsang Y."/>
            <person name="Lucien O."/>
            <person name="Lui A."/>
            <person name="Ma L.J."/>
            <person name="Mabbitt R."/>
            <person name="Macdonald J."/>
            <person name="Maclean C."/>
            <person name="Major J."/>
            <person name="Manning J."/>
            <person name="Marabella R."/>
            <person name="Maru K."/>
            <person name="Matthews C."/>
            <person name="Mauceli E."/>
            <person name="Mccarthy M."/>
            <person name="Mcdonough S."/>
            <person name="Mcghee T."/>
            <person name="Meldrim J."/>
            <person name="Meneus L."/>
            <person name="Mesirov J."/>
            <person name="Mihalev A."/>
            <person name="Mihova T."/>
            <person name="Mikkelsen T."/>
            <person name="Mlenga V."/>
            <person name="Moru K."/>
            <person name="Mozes J."/>
            <person name="Mulrain L."/>
            <person name="Munson G."/>
            <person name="Naylor J."/>
            <person name="Newes C."/>
            <person name="Nguyen C."/>
            <person name="Nguyen N."/>
            <person name="Nguyen T."/>
            <person name="Nicol R."/>
            <person name="Nielsen C."/>
            <person name="Nizzari M."/>
            <person name="Norbu C."/>
            <person name="Norbu N."/>
            <person name="O'donnell P."/>
            <person name="Okoawo O."/>
            <person name="O'leary S."/>
            <person name="Omotosho B."/>
            <person name="O'neill K."/>
            <person name="Osman S."/>
            <person name="Parker S."/>
            <person name="Perrin D."/>
            <person name="Phunkhang P."/>
            <person name="Piqani B."/>
            <person name="Purcell S."/>
            <person name="Rachupka T."/>
            <person name="Ramasamy U."/>
            <person name="Rameau R."/>
            <person name="Ray V."/>
            <person name="Raymond C."/>
            <person name="Retta R."/>
            <person name="Richardson S."/>
            <person name="Rise C."/>
            <person name="Rodriguez J."/>
            <person name="Rogers J."/>
            <person name="Rogov P."/>
            <person name="Rutman M."/>
            <person name="Schupbach R."/>
            <person name="Seaman C."/>
            <person name="Settipalli S."/>
            <person name="Sharpe T."/>
            <person name="Sheridan J."/>
            <person name="Sherpa N."/>
            <person name="Shi J."/>
            <person name="Smirnov S."/>
            <person name="Smith C."/>
            <person name="Sougnez C."/>
            <person name="Spencer B."/>
            <person name="Stalker J."/>
            <person name="Stange-thomann N."/>
            <person name="Stavropoulos S."/>
            <person name="Stetson K."/>
            <person name="Stone C."/>
            <person name="Stone S."/>
            <person name="Stubbs M."/>
            <person name="Talamas J."/>
            <person name="Tchuinga P."/>
            <person name="Tenzing P."/>
            <person name="Tesfaye S."/>
            <person name="Theodore J."/>
            <person name="Thoulutsang Y."/>
            <person name="Topham K."/>
            <person name="Towey S."/>
            <person name="Tsamla T."/>
            <person name="Tsomo N."/>
            <person name="Vallee D."/>
            <person name="Vassiliev H."/>
            <person name="Venkataraman V."/>
            <person name="Vinson J."/>
            <person name="Vo A."/>
            <person name="Wade C."/>
            <person name="Wang S."/>
            <person name="Wangchuk T."/>
            <person name="Wangdi T."/>
            <person name="Whittaker C."/>
            <person name="Wilkinson J."/>
            <person name="Wu Y."/>
            <person name="Wyman D."/>
            <person name="Yadav S."/>
            <person name="Yang S."/>
            <person name="Yang X."/>
            <person name="Yeager S."/>
            <person name="Yee E."/>
            <person name="Young G."/>
            <person name="Zainoun J."/>
            <person name="Zembeck L."/>
            <person name="Zimmer A."/>
            <person name="Zody M."/>
            <person name="Lander E."/>
        </authorList>
    </citation>
    <scope>NUCLEOTIDE SEQUENCE [LARGE SCALE GENOMIC DNA]</scope>
</reference>
<reference evidence="4" key="3">
    <citation type="submission" date="2025-09" db="UniProtKB">
        <authorList>
            <consortium name="Ensembl"/>
        </authorList>
    </citation>
    <scope>IDENTIFICATION</scope>
</reference>
<keyword evidence="2" id="KW-0472">Membrane</keyword>
<feature type="disulfide bond" evidence="1">
    <location>
        <begin position="202"/>
        <end position="219"/>
    </location>
</feature>
<comment type="caution">
    <text evidence="1">Lacks conserved residue(s) required for the propagation of feature annotation.</text>
</comment>
<accession>H2YPK2</accession>
<keyword evidence="2" id="KW-0812">Transmembrane</keyword>
<keyword evidence="1" id="KW-1015">Disulfide bond</keyword>
<dbReference type="AlphaFoldDB" id="H2YPK2"/>
<dbReference type="SUPFAM" id="SSF57196">
    <property type="entry name" value="EGF/Laminin"/>
    <property type="match status" value="1"/>
</dbReference>
<dbReference type="Proteomes" id="UP000007875">
    <property type="component" value="Unassembled WGS sequence"/>
</dbReference>
<evidence type="ECO:0000256" key="1">
    <source>
        <dbReference type="PROSITE-ProRule" id="PRU00076"/>
    </source>
</evidence>
<dbReference type="Ensembl" id="ENSCSAVT00000007354.1">
    <property type="protein sequence ID" value="ENSCSAVP00000007260.1"/>
    <property type="gene ID" value="ENSCSAVG00000004336.1"/>
</dbReference>
<evidence type="ECO:0000259" key="3">
    <source>
        <dbReference type="PROSITE" id="PS50026"/>
    </source>
</evidence>
<organism evidence="4 5">
    <name type="scientific">Ciona savignyi</name>
    <name type="common">Pacific transparent sea squirt</name>
    <dbReference type="NCBI Taxonomy" id="51511"/>
    <lineage>
        <taxon>Eukaryota</taxon>
        <taxon>Metazoa</taxon>
        <taxon>Chordata</taxon>
        <taxon>Tunicata</taxon>
        <taxon>Ascidiacea</taxon>
        <taxon>Phlebobranchia</taxon>
        <taxon>Cionidae</taxon>
        <taxon>Ciona</taxon>
    </lineage>
</organism>
<keyword evidence="2" id="KW-1133">Transmembrane helix</keyword>
<keyword evidence="1" id="KW-0245">EGF-like domain</keyword>
<dbReference type="PROSITE" id="PS50026">
    <property type="entry name" value="EGF_3"/>
    <property type="match status" value="1"/>
</dbReference>